<keyword evidence="3" id="KW-0378">Hydrolase</keyword>
<dbReference type="PANTHER" id="PTHR46211:SF10">
    <property type="entry name" value="EXPORTED PROTEIN"/>
    <property type="match status" value="1"/>
</dbReference>
<evidence type="ECO:0000313" key="4">
    <source>
        <dbReference type="Proteomes" id="UP000028640"/>
    </source>
</evidence>
<keyword evidence="4" id="KW-1185">Reference proteome</keyword>
<evidence type="ECO:0000313" key="3">
    <source>
        <dbReference type="EMBL" id="KFC85012.1"/>
    </source>
</evidence>
<feature type="signal peptide" evidence="1">
    <location>
        <begin position="1"/>
        <end position="25"/>
    </location>
</feature>
<feature type="chain" id="PRO_5001791467" evidence="1">
    <location>
        <begin position="26"/>
        <end position="299"/>
    </location>
</feature>
<dbReference type="GO" id="GO:0008889">
    <property type="term" value="F:glycerophosphodiester phosphodiesterase activity"/>
    <property type="evidence" value="ECO:0007669"/>
    <property type="project" value="UniProtKB-EC"/>
</dbReference>
<evidence type="ECO:0000259" key="2">
    <source>
        <dbReference type="PROSITE" id="PS51704"/>
    </source>
</evidence>
<protein>
    <submittedName>
        <fullName evidence="3">Glycerophosphoryl diester phosphodiesterase</fullName>
        <ecNumber evidence="3">3.1.4.-</ecNumber>
        <ecNumber evidence="3">3.1.4.46</ecNumber>
    </submittedName>
</protein>
<dbReference type="Pfam" id="PF03009">
    <property type="entry name" value="GDPD"/>
    <property type="match status" value="1"/>
</dbReference>
<comment type="caution">
    <text evidence="3">The sequence shown here is derived from an EMBL/GenBank/DDBJ whole genome shotgun (WGS) entry which is preliminary data.</text>
</comment>
<organism evidence="3 4">
    <name type="scientific">Ewingella americana (strain ATCC 33852 / DSM 4580 / CCUG 14506 / JCM 5911 / LMG 7869 / NCTC 12157 / CDC 1468-78)</name>
    <dbReference type="NCBI Taxonomy" id="910964"/>
    <lineage>
        <taxon>Bacteria</taxon>
        <taxon>Pseudomonadati</taxon>
        <taxon>Pseudomonadota</taxon>
        <taxon>Gammaproteobacteria</taxon>
        <taxon>Enterobacterales</taxon>
        <taxon>Yersiniaceae</taxon>
        <taxon>Ewingella</taxon>
    </lineage>
</organism>
<dbReference type="Gene3D" id="3.20.20.190">
    <property type="entry name" value="Phosphatidylinositol (PI) phosphodiesterase"/>
    <property type="match status" value="1"/>
</dbReference>
<dbReference type="InterPro" id="IPR030395">
    <property type="entry name" value="GP_PDE_dom"/>
</dbReference>
<dbReference type="AlphaFoldDB" id="A0A085GMR7"/>
<dbReference type="OrthoDB" id="9795622at2"/>
<gene>
    <name evidence="3" type="ORF">GEAM_0539</name>
</gene>
<dbReference type="RefSeq" id="WP_034787908.1">
    <property type="nucleotide sequence ID" value="NZ_JMPJ01000022.1"/>
</dbReference>
<sequence length="299" mass="32791">MISFNRKLLCTTLLCSALFPLTGLAATISGAPQIIAHRGGTADAPENTVPAIELALNNGADAIWVTVQLSKDNVAVLYRPSDLKSLTNQSGPVSQYTAMELSKMDAGWAFGSGDNHPYRGKNIGIPRLETVLNAFPKTTFYIDIKSPDASPAEMAKALNKVLDNTHSQRRVRIYSTDSQYLDSLPASIPRFESRDTTRTALANITMAHQCQIKADDKSRWYALEMKREVEVVEKYTLGEARSKATLAWDKEAMDCFRSQGEAHIILIGINNQADYQQAKALGADGVLVNSPADFKNIPR</sequence>
<reference evidence="3 4" key="1">
    <citation type="submission" date="2014-05" db="EMBL/GenBank/DDBJ databases">
        <title>ATOL: Assembling a taxonomically balanced genome-scale reconstruction of the evolutionary history of the Enterobacteriaceae.</title>
        <authorList>
            <person name="Plunkett G.III."/>
            <person name="Neeno-Eckwall E.C."/>
            <person name="Glasner J.D."/>
            <person name="Perna N.T."/>
        </authorList>
    </citation>
    <scope>NUCLEOTIDE SEQUENCE [LARGE SCALE GENOMIC DNA]</scope>
    <source>
        <strain evidence="3 4">ATCC 33852</strain>
    </source>
</reference>
<dbReference type="EC" id="3.1.4.-" evidence="3"/>
<proteinExistence type="predicted"/>
<dbReference type="PANTHER" id="PTHR46211">
    <property type="entry name" value="GLYCEROPHOSPHORYL DIESTER PHOSPHODIESTERASE"/>
    <property type="match status" value="1"/>
</dbReference>
<dbReference type="STRING" id="910964.GEAM_0539"/>
<dbReference type="GeneID" id="78378883"/>
<dbReference type="EC" id="3.1.4.46" evidence="3"/>
<keyword evidence="1" id="KW-0732">Signal</keyword>
<dbReference type="InterPro" id="IPR017946">
    <property type="entry name" value="PLC-like_Pdiesterase_TIM-brl"/>
</dbReference>
<name>A0A085GMR7_EWIA3</name>
<dbReference type="GO" id="GO:0006629">
    <property type="term" value="P:lipid metabolic process"/>
    <property type="evidence" value="ECO:0007669"/>
    <property type="project" value="InterPro"/>
</dbReference>
<dbReference type="Proteomes" id="UP000028640">
    <property type="component" value="Unassembled WGS sequence"/>
</dbReference>
<dbReference type="EMBL" id="JMPJ01000022">
    <property type="protein sequence ID" value="KFC85012.1"/>
    <property type="molecule type" value="Genomic_DNA"/>
</dbReference>
<dbReference type="eggNOG" id="COG0584">
    <property type="taxonomic scope" value="Bacteria"/>
</dbReference>
<evidence type="ECO:0000256" key="1">
    <source>
        <dbReference type="SAM" id="SignalP"/>
    </source>
</evidence>
<dbReference type="SUPFAM" id="SSF51695">
    <property type="entry name" value="PLC-like phosphodiesterases"/>
    <property type="match status" value="1"/>
</dbReference>
<accession>A0A085GMR7</accession>
<dbReference type="PROSITE" id="PS51704">
    <property type="entry name" value="GP_PDE"/>
    <property type="match status" value="1"/>
</dbReference>
<feature type="domain" description="GP-PDE" evidence="2">
    <location>
        <begin position="32"/>
        <end position="298"/>
    </location>
</feature>